<organism evidence="2 3">
    <name type="scientific">Xanthocytophaga flava</name>
    <dbReference type="NCBI Taxonomy" id="3048013"/>
    <lineage>
        <taxon>Bacteria</taxon>
        <taxon>Pseudomonadati</taxon>
        <taxon>Bacteroidota</taxon>
        <taxon>Cytophagia</taxon>
        <taxon>Cytophagales</taxon>
        <taxon>Rhodocytophagaceae</taxon>
        <taxon>Xanthocytophaga</taxon>
    </lineage>
</organism>
<accession>A0ABT7CMY9</accession>
<keyword evidence="1" id="KW-1133">Transmembrane helix</keyword>
<protein>
    <recommendedName>
        <fullName evidence="4">Lipoprotein</fullName>
    </recommendedName>
</protein>
<dbReference type="Proteomes" id="UP001228581">
    <property type="component" value="Unassembled WGS sequence"/>
</dbReference>
<feature type="transmembrane region" description="Helical" evidence="1">
    <location>
        <begin position="7"/>
        <end position="24"/>
    </location>
</feature>
<evidence type="ECO:0000313" key="3">
    <source>
        <dbReference type="Proteomes" id="UP001228581"/>
    </source>
</evidence>
<keyword evidence="3" id="KW-1185">Reference proteome</keyword>
<name>A0ABT7CMY9_9BACT</name>
<evidence type="ECO:0000256" key="1">
    <source>
        <dbReference type="SAM" id="Phobius"/>
    </source>
</evidence>
<proteinExistence type="predicted"/>
<reference evidence="2 3" key="1">
    <citation type="submission" date="2023-05" db="EMBL/GenBank/DDBJ databases">
        <authorList>
            <person name="Zhang X."/>
        </authorList>
    </citation>
    <scope>NUCLEOTIDE SEQUENCE [LARGE SCALE GENOMIC DNA]</scope>
    <source>
        <strain evidence="2 3">DM2B3-1</strain>
    </source>
</reference>
<evidence type="ECO:0008006" key="4">
    <source>
        <dbReference type="Google" id="ProtNLM"/>
    </source>
</evidence>
<dbReference type="EMBL" id="JASJOT010000012">
    <property type="protein sequence ID" value="MDJ1495057.1"/>
    <property type="molecule type" value="Genomic_DNA"/>
</dbReference>
<gene>
    <name evidence="2" type="ORF">QNI19_19110</name>
</gene>
<dbReference type="RefSeq" id="WP_313998769.1">
    <property type="nucleotide sequence ID" value="NZ_JASJOT010000012.1"/>
</dbReference>
<comment type="caution">
    <text evidence="2">The sequence shown here is derived from an EMBL/GenBank/DDBJ whole genome shotgun (WGS) entry which is preliminary data.</text>
</comment>
<sequence>MKRRNKLILLVFAIMGIVITWFILTKEDEECIYIGLAFGINGDQVRIEVNDTFLHEETFNFKGSTPVGEIDHFMMSRFEKHIMIDKYCSEDTLIKTRFIWNNKKDTIIYVNRKTVKGININCYKGLLNPIYDYRKGGLNYMWGD</sequence>
<evidence type="ECO:0000313" key="2">
    <source>
        <dbReference type="EMBL" id="MDJ1495057.1"/>
    </source>
</evidence>
<keyword evidence="1" id="KW-0472">Membrane</keyword>
<keyword evidence="1" id="KW-0812">Transmembrane</keyword>